<dbReference type="Proteomes" id="UP000334923">
    <property type="component" value="Unassembled WGS sequence"/>
</dbReference>
<dbReference type="EMBL" id="CABFVA020000131">
    <property type="protein sequence ID" value="VVM08328.1"/>
    <property type="molecule type" value="Genomic_DNA"/>
</dbReference>
<organism evidence="1 2">
    <name type="scientific">Methylacidimicrobium tartarophylax</name>
    <dbReference type="NCBI Taxonomy" id="1041768"/>
    <lineage>
        <taxon>Bacteria</taxon>
        <taxon>Pseudomonadati</taxon>
        <taxon>Verrucomicrobiota</taxon>
        <taxon>Methylacidimicrobium</taxon>
    </lineage>
</organism>
<evidence type="ECO:0000313" key="2">
    <source>
        <dbReference type="Proteomes" id="UP000334923"/>
    </source>
</evidence>
<protein>
    <submittedName>
        <fullName evidence="1">Uncharacterized protein</fullName>
    </submittedName>
</protein>
<reference evidence="1 2" key="1">
    <citation type="submission" date="2019-09" db="EMBL/GenBank/DDBJ databases">
        <authorList>
            <person name="Cremers G."/>
        </authorList>
    </citation>
    <scope>NUCLEOTIDE SEQUENCE [LARGE SCALE GENOMIC DNA]</scope>
    <source>
        <strain evidence="1">4A</strain>
    </source>
</reference>
<accession>A0A5E6MFR8</accession>
<gene>
    <name evidence="1" type="ORF">MAMT_02281</name>
</gene>
<name>A0A5E6MFR8_9BACT</name>
<sequence>MALREDKTINQLSTEFGVHPVAVGRRLERESQAAELRERKNRWLKRSSALSLEARRAVIHCPGELSVRRP</sequence>
<proteinExistence type="predicted"/>
<dbReference type="AlphaFoldDB" id="A0A5E6MFR8"/>
<keyword evidence="2" id="KW-1185">Reference proteome</keyword>
<evidence type="ECO:0000313" key="1">
    <source>
        <dbReference type="EMBL" id="VVM08328.1"/>
    </source>
</evidence>